<name>A0A507CG69_9FUNG</name>
<comment type="similarity">
    <text evidence="2">Belongs to the class-I pyridoxal-phosphate-dependent aminotransferase family.</text>
</comment>
<dbReference type="Gene3D" id="3.40.640.10">
    <property type="entry name" value="Type I PLP-dependent aspartate aminotransferase-like (Major domain)"/>
    <property type="match status" value="1"/>
</dbReference>
<reference evidence="7 8" key="1">
    <citation type="journal article" date="2019" name="Sci. Rep.">
        <title>Comparative genomics of chytrid fungi reveal insights into the obligate biotrophic and pathogenic lifestyle of Synchytrium endobioticum.</title>
        <authorList>
            <person name="van de Vossenberg B.T.L.H."/>
            <person name="Warris S."/>
            <person name="Nguyen H.D.T."/>
            <person name="van Gent-Pelzer M.P.E."/>
            <person name="Joly D.L."/>
            <person name="van de Geest H.C."/>
            <person name="Bonants P.J.M."/>
            <person name="Smith D.S."/>
            <person name="Levesque C.A."/>
            <person name="van der Lee T.A.J."/>
        </authorList>
    </citation>
    <scope>NUCLEOTIDE SEQUENCE [LARGE SCALE GENOMIC DNA]</scope>
    <source>
        <strain evidence="7 8">JEL517</strain>
    </source>
</reference>
<dbReference type="InterPro" id="IPR015424">
    <property type="entry name" value="PyrdxlP-dep_Trfase"/>
</dbReference>
<dbReference type="PANTHER" id="PTHR42790">
    <property type="entry name" value="AMINOTRANSFERASE"/>
    <property type="match status" value="1"/>
</dbReference>
<accession>A0A507CG69</accession>
<dbReference type="Pfam" id="PF00155">
    <property type="entry name" value="Aminotran_1_2"/>
    <property type="match status" value="1"/>
</dbReference>
<proteinExistence type="inferred from homology"/>
<dbReference type="GO" id="GO:1901605">
    <property type="term" value="P:alpha-amino acid metabolic process"/>
    <property type="evidence" value="ECO:0007669"/>
    <property type="project" value="TreeGrafter"/>
</dbReference>
<keyword evidence="8" id="KW-1185">Reference proteome</keyword>
<dbReference type="STRING" id="1806994.A0A507CG69"/>
<evidence type="ECO:0000256" key="1">
    <source>
        <dbReference type="ARBA" id="ARBA00001933"/>
    </source>
</evidence>
<dbReference type="FunFam" id="3.40.640.10:FF:000071">
    <property type="entry name" value="Kynurenine/alpha-aminoadipate aminotransferase, mitochondrial"/>
    <property type="match status" value="1"/>
</dbReference>
<dbReference type="GO" id="GO:0047315">
    <property type="term" value="F:kynurenine-glyoxylate transaminase activity"/>
    <property type="evidence" value="ECO:0007669"/>
    <property type="project" value="UniProtKB-ARBA"/>
</dbReference>
<evidence type="ECO:0000313" key="8">
    <source>
        <dbReference type="Proteomes" id="UP000319731"/>
    </source>
</evidence>
<dbReference type="GeneID" id="42002269"/>
<sequence>MDYDRFITKRSAARQPSAIRALQKFLSVPGMISLGGGNPHPNTFPYVSMEFKLRNGEIVSISEEFTKKALQYSPTNGLPELVEWIRKLQIEEHRPPEESFEICLGNGSQDVITRALEMLIEPTEESVLLIESPAYVGILAFLRPLGCKLAEVDTDSEGLVPEKLEEILANWKDAQTRPKVLYTVPTGGNPTGTSTSLERKAQVYEIAQKYDLLILEDDPYYYLQFGSARVPSYFSMDVDQRVLRFDSFSKVLSAGIRIGWVSGPKPLVDRIVLHGQATSLHPSGISQAMVYGVLAKWGITGFLEHADEVANFYQEKRDAFLKSAEARLTGIAEWSTPSAGMFVWLKLLGVDDSTELIKQKAVEKKVLFVPGYEFMPNMRATPFVRASYSTATAAEIDEALKRLAELVIDARKEIANGNH</sequence>
<evidence type="ECO:0000256" key="5">
    <source>
        <dbReference type="ARBA" id="ARBA00022898"/>
    </source>
</evidence>
<dbReference type="OrthoDB" id="691673at2759"/>
<dbReference type="GO" id="GO:0005759">
    <property type="term" value="C:mitochondrial matrix"/>
    <property type="evidence" value="ECO:0007669"/>
    <property type="project" value="UniProtKB-ARBA"/>
</dbReference>
<organism evidence="7 8">
    <name type="scientific">Synchytrium microbalum</name>
    <dbReference type="NCBI Taxonomy" id="1806994"/>
    <lineage>
        <taxon>Eukaryota</taxon>
        <taxon>Fungi</taxon>
        <taxon>Fungi incertae sedis</taxon>
        <taxon>Chytridiomycota</taxon>
        <taxon>Chytridiomycota incertae sedis</taxon>
        <taxon>Chytridiomycetes</taxon>
        <taxon>Synchytriales</taxon>
        <taxon>Synchytriaceae</taxon>
        <taxon>Synchytrium</taxon>
    </lineage>
</organism>
<evidence type="ECO:0000313" key="7">
    <source>
        <dbReference type="EMBL" id="TPX36996.1"/>
    </source>
</evidence>
<protein>
    <recommendedName>
        <fullName evidence="6">Aminotransferase class I/classII large domain-containing protein</fullName>
    </recommendedName>
</protein>
<feature type="domain" description="Aminotransferase class I/classII large" evidence="6">
    <location>
        <begin position="66"/>
        <end position="403"/>
    </location>
</feature>
<dbReference type="GO" id="GO:0030170">
    <property type="term" value="F:pyridoxal phosphate binding"/>
    <property type="evidence" value="ECO:0007669"/>
    <property type="project" value="InterPro"/>
</dbReference>
<comment type="cofactor">
    <cofactor evidence="1">
        <name>pyridoxal 5'-phosphate</name>
        <dbReference type="ChEBI" id="CHEBI:597326"/>
    </cofactor>
</comment>
<dbReference type="RefSeq" id="XP_031027067.1">
    <property type="nucleotide sequence ID" value="XM_031166972.1"/>
</dbReference>
<dbReference type="CDD" id="cd00609">
    <property type="entry name" value="AAT_like"/>
    <property type="match status" value="1"/>
</dbReference>
<dbReference type="InterPro" id="IPR015421">
    <property type="entry name" value="PyrdxlP-dep_Trfase_major"/>
</dbReference>
<evidence type="ECO:0000259" key="6">
    <source>
        <dbReference type="Pfam" id="PF00155"/>
    </source>
</evidence>
<evidence type="ECO:0000256" key="2">
    <source>
        <dbReference type="ARBA" id="ARBA00007441"/>
    </source>
</evidence>
<dbReference type="InterPro" id="IPR050859">
    <property type="entry name" value="Class-I_PLP-dep_aminotransf"/>
</dbReference>
<dbReference type="EMBL" id="QEAO01000003">
    <property type="protein sequence ID" value="TPX36996.1"/>
    <property type="molecule type" value="Genomic_DNA"/>
</dbReference>
<dbReference type="AlphaFoldDB" id="A0A507CG69"/>
<dbReference type="InterPro" id="IPR004839">
    <property type="entry name" value="Aminotransferase_I/II_large"/>
</dbReference>
<gene>
    <name evidence="7" type="ORF">SmJEL517_g01044</name>
</gene>
<keyword evidence="5" id="KW-0663">Pyridoxal phosphate</keyword>
<dbReference type="PANTHER" id="PTHR42790:SF19">
    <property type="entry name" value="KYNURENINE_ALPHA-AMINOADIPATE AMINOTRANSFERASE, MITOCHONDRIAL"/>
    <property type="match status" value="1"/>
</dbReference>
<dbReference type="Proteomes" id="UP000319731">
    <property type="component" value="Unassembled WGS sequence"/>
</dbReference>
<evidence type="ECO:0000256" key="4">
    <source>
        <dbReference type="ARBA" id="ARBA00022679"/>
    </source>
</evidence>
<dbReference type="SUPFAM" id="SSF53383">
    <property type="entry name" value="PLP-dependent transferases"/>
    <property type="match status" value="1"/>
</dbReference>
<dbReference type="FunFam" id="3.90.1150.10:FF:000166">
    <property type="entry name" value="Kynurenine/alpha-aminoadipate aminotransferase, mitochondrial"/>
    <property type="match status" value="1"/>
</dbReference>
<comment type="caution">
    <text evidence="7">The sequence shown here is derived from an EMBL/GenBank/DDBJ whole genome shotgun (WGS) entry which is preliminary data.</text>
</comment>
<keyword evidence="4" id="KW-0808">Transferase</keyword>
<evidence type="ECO:0000256" key="3">
    <source>
        <dbReference type="ARBA" id="ARBA00022576"/>
    </source>
</evidence>
<dbReference type="GO" id="GO:0047536">
    <property type="term" value="F:2-aminoadipate transaminase activity"/>
    <property type="evidence" value="ECO:0007669"/>
    <property type="project" value="UniProtKB-ARBA"/>
</dbReference>
<keyword evidence="3" id="KW-0032">Aminotransferase</keyword>